<keyword evidence="1 3" id="KW-0820">tRNA-binding</keyword>
<feature type="domain" description="GST C-terminal" evidence="5">
    <location>
        <begin position="378"/>
        <end position="517"/>
    </location>
</feature>
<sequence>MGSADGGSQLPIISIAPYWDSQSANTTEREAVSKALHAACVEYGFFYLDISQCVDLAEPEELARLAREFFALPQAEKDKIALKHQDFARGYQRLKENVTNGKADNHEGIDFYRPVENPDKSRPLWGENQWPTVLGFQTKYEKWIEKMKKLGMILMEAMAYGLGMNPEEWRDLRAQVDDSFWVMRIIGYPSLPDDHDGFSCGAHNLLYADPTKSALQVFLRKRGHTPITADGLPDEHGGEEGLWMNADPIPGCIVCNIGEMWEIWTNGLYKSTLHRVVHRGTNYRIPFFFEPNFAARIAPLPVVMRALAEKGDTPNEVYKPIVYGEFLMKKVGSNFSSAQFHVSSLRHVLLMPIYMSLHGQVNALTRRLFHRHRLLSHHPLWRAFVARTMSYEASLSKLPQPLKDLVANAHADTGRTDTDKQEVVSWIDKVAAGNVVKSENLSDLESTLVPRTYIVSNYLTAADVALYGALHPTLSQLQPAQYYATPATSRYFDHIQTLPSVRAAAQALSPAFSTVPFDFESAPKVERKQEPPKKKEKVPKAVDQTAAGEKPEVAAKSKENASRPPKEKKEKKEKEKKKDAIAQDGGKKGKGDAGGGTASAEDTGEPVPSMIDLRVGRIVDVKKHPDADSLYIEQIDLGEETGPRTVVSGLVNYIPIEEMRDKYLVAICNLKPATMRGVKSFAMVLAATSKDGKEGGIELIQPPPDSKPGERVYFEGPEYENAQPVSQLNPKKKIFETIQPGFTTLDTREAAWINPGTKSVHRIRTKDGVCVAPTFIGASLS</sequence>
<evidence type="ECO:0000259" key="6">
    <source>
        <dbReference type="PROSITE" id="PS50886"/>
    </source>
</evidence>
<dbReference type="CDD" id="cd10289">
    <property type="entry name" value="GST_C_AaRS_like"/>
    <property type="match status" value="1"/>
</dbReference>
<keyword evidence="8" id="KW-1185">Reference proteome</keyword>
<dbReference type="InterPro" id="IPR044861">
    <property type="entry name" value="IPNS-like_FE2OG_OXY"/>
</dbReference>
<protein>
    <submittedName>
        <fullName evidence="7">Uncharacterized protein</fullName>
    </submittedName>
</protein>
<dbReference type="Pfam" id="PF03171">
    <property type="entry name" value="2OG-FeII_Oxy"/>
    <property type="match status" value="1"/>
</dbReference>
<dbReference type="SUPFAM" id="SSF50249">
    <property type="entry name" value="Nucleic acid-binding proteins"/>
    <property type="match status" value="1"/>
</dbReference>
<keyword evidence="2 3" id="KW-0694">RNA-binding</keyword>
<dbReference type="InterPro" id="IPR051270">
    <property type="entry name" value="Tyrosine-tRNA_ligase_regulator"/>
</dbReference>
<dbReference type="GO" id="GO:0017102">
    <property type="term" value="C:methionyl glutamyl tRNA synthetase complex"/>
    <property type="evidence" value="ECO:0007669"/>
    <property type="project" value="TreeGrafter"/>
</dbReference>
<dbReference type="InterPro" id="IPR012340">
    <property type="entry name" value="NA-bd_OB-fold"/>
</dbReference>
<dbReference type="AlphaFoldDB" id="A0A8I3A9M9"/>
<evidence type="ECO:0000256" key="4">
    <source>
        <dbReference type="SAM" id="MobiDB-lite"/>
    </source>
</evidence>
<feature type="compositionally biased region" description="Basic and acidic residues" evidence="4">
    <location>
        <begin position="522"/>
        <end position="533"/>
    </location>
</feature>
<dbReference type="PROSITE" id="PS50405">
    <property type="entry name" value="GST_CTER"/>
    <property type="match status" value="1"/>
</dbReference>
<name>A0A8I3A9M9_9AGAM</name>
<organism evidence="7 8">
    <name type="scientific">Boletus reticuloceps</name>
    <dbReference type="NCBI Taxonomy" id="495285"/>
    <lineage>
        <taxon>Eukaryota</taxon>
        <taxon>Fungi</taxon>
        <taxon>Dikarya</taxon>
        <taxon>Basidiomycota</taxon>
        <taxon>Agaricomycotina</taxon>
        <taxon>Agaricomycetes</taxon>
        <taxon>Agaricomycetidae</taxon>
        <taxon>Boletales</taxon>
        <taxon>Boletineae</taxon>
        <taxon>Boletaceae</taxon>
        <taxon>Boletoideae</taxon>
        <taxon>Boletus</taxon>
    </lineage>
</organism>
<dbReference type="SUPFAM" id="SSF47616">
    <property type="entry name" value="GST C-terminal domain-like"/>
    <property type="match status" value="1"/>
</dbReference>
<comment type="caution">
    <text evidence="7">The sequence shown here is derived from an EMBL/GenBank/DDBJ whole genome shotgun (WGS) entry which is preliminary data.</text>
</comment>
<dbReference type="CDD" id="cd02799">
    <property type="entry name" value="tRNA_bind_EMAP-II_like"/>
    <property type="match status" value="1"/>
</dbReference>
<feature type="domain" description="TRNA-binding" evidence="6">
    <location>
        <begin position="607"/>
        <end position="713"/>
    </location>
</feature>
<dbReference type="Gene3D" id="2.60.120.330">
    <property type="entry name" value="B-lactam Antibiotic, Isopenicillin N Synthase, Chain"/>
    <property type="match status" value="1"/>
</dbReference>
<evidence type="ECO:0000256" key="1">
    <source>
        <dbReference type="ARBA" id="ARBA00022555"/>
    </source>
</evidence>
<dbReference type="SUPFAM" id="SSF51197">
    <property type="entry name" value="Clavaminate synthase-like"/>
    <property type="match status" value="1"/>
</dbReference>
<feature type="region of interest" description="Disordered" evidence="4">
    <location>
        <begin position="522"/>
        <end position="609"/>
    </location>
</feature>
<dbReference type="EMBL" id="JAGFBS010000010">
    <property type="protein sequence ID" value="KAG6376981.1"/>
    <property type="molecule type" value="Genomic_DNA"/>
</dbReference>
<evidence type="ECO:0000313" key="8">
    <source>
        <dbReference type="Proteomes" id="UP000683000"/>
    </source>
</evidence>
<dbReference type="InterPro" id="IPR010987">
    <property type="entry name" value="Glutathione-S-Trfase_C-like"/>
</dbReference>
<dbReference type="Pfam" id="PF14226">
    <property type="entry name" value="DIOX_N"/>
    <property type="match status" value="1"/>
</dbReference>
<dbReference type="InterPro" id="IPR036282">
    <property type="entry name" value="Glutathione-S-Trfase_C_sf"/>
</dbReference>
<evidence type="ECO:0000313" key="7">
    <source>
        <dbReference type="EMBL" id="KAG6376981.1"/>
    </source>
</evidence>
<accession>A0A8I3A9M9</accession>
<dbReference type="InterPro" id="IPR027443">
    <property type="entry name" value="IPNS-like_sf"/>
</dbReference>
<feature type="compositionally biased region" description="Basic and acidic residues" evidence="4">
    <location>
        <begin position="549"/>
        <end position="591"/>
    </location>
</feature>
<evidence type="ECO:0000256" key="3">
    <source>
        <dbReference type="PROSITE-ProRule" id="PRU00209"/>
    </source>
</evidence>
<dbReference type="GO" id="GO:0000049">
    <property type="term" value="F:tRNA binding"/>
    <property type="evidence" value="ECO:0007669"/>
    <property type="project" value="UniProtKB-UniRule"/>
</dbReference>
<dbReference type="InterPro" id="IPR026992">
    <property type="entry name" value="DIOX_N"/>
</dbReference>
<dbReference type="Gene3D" id="1.20.1050.10">
    <property type="match status" value="1"/>
</dbReference>
<dbReference type="InterPro" id="IPR002547">
    <property type="entry name" value="tRNA-bd_dom"/>
</dbReference>
<dbReference type="Pfam" id="PF01588">
    <property type="entry name" value="tRNA_bind"/>
    <property type="match status" value="1"/>
</dbReference>
<evidence type="ECO:0000256" key="2">
    <source>
        <dbReference type="ARBA" id="ARBA00022884"/>
    </source>
</evidence>
<dbReference type="PANTHER" id="PTHR11586">
    <property type="entry name" value="TRNA-AMINOACYLATION COFACTOR ARC1 FAMILY MEMBER"/>
    <property type="match status" value="1"/>
</dbReference>
<evidence type="ECO:0000259" key="5">
    <source>
        <dbReference type="PROSITE" id="PS50405"/>
    </source>
</evidence>
<dbReference type="Gene3D" id="2.40.50.140">
    <property type="entry name" value="Nucleic acid-binding proteins"/>
    <property type="match status" value="1"/>
</dbReference>
<gene>
    <name evidence="7" type="ORF">JVT61DRAFT_1022</name>
</gene>
<proteinExistence type="predicted"/>
<dbReference type="PANTHER" id="PTHR11586:SF33">
    <property type="entry name" value="AMINOACYL TRNA SYNTHASE COMPLEX-INTERACTING MULTIFUNCTIONAL PROTEIN 1"/>
    <property type="match status" value="1"/>
</dbReference>
<dbReference type="Proteomes" id="UP000683000">
    <property type="component" value="Unassembled WGS sequence"/>
</dbReference>
<dbReference type="OrthoDB" id="288590at2759"/>
<reference evidence="7" key="1">
    <citation type="submission" date="2021-03" db="EMBL/GenBank/DDBJ databases">
        <title>Evolutionary innovations through gain and loss of genes in the ectomycorrhizal Boletales.</title>
        <authorList>
            <person name="Wu G."/>
            <person name="Miyauchi S."/>
            <person name="Morin E."/>
            <person name="Yang Z.-L."/>
            <person name="Xu J."/>
            <person name="Martin F.M."/>
        </authorList>
    </citation>
    <scope>NUCLEOTIDE SEQUENCE</scope>
    <source>
        <strain evidence="7">BR01</strain>
    </source>
</reference>
<dbReference type="PROSITE" id="PS50886">
    <property type="entry name" value="TRBD"/>
    <property type="match status" value="1"/>
</dbReference>